<dbReference type="PANTHER" id="PTHR46730:SF3">
    <property type="entry name" value="POLYCYSTIN-1"/>
    <property type="match status" value="1"/>
</dbReference>
<keyword evidence="6 15" id="KW-0812">Transmembrane</keyword>
<dbReference type="InterPro" id="IPR013783">
    <property type="entry name" value="Ig-like_fold"/>
</dbReference>
<feature type="region of interest" description="Disordered" evidence="14">
    <location>
        <begin position="445"/>
        <end position="465"/>
    </location>
</feature>
<dbReference type="NCBIfam" id="TIGR00864">
    <property type="entry name" value="PCC"/>
    <property type="match status" value="1"/>
</dbReference>
<feature type="compositionally biased region" description="Pro residues" evidence="14">
    <location>
        <begin position="3661"/>
        <end position="3675"/>
    </location>
</feature>
<dbReference type="SMART" id="SM00303">
    <property type="entry name" value="GPS"/>
    <property type="match status" value="1"/>
</dbReference>
<evidence type="ECO:0000313" key="22">
    <source>
        <dbReference type="Proteomes" id="UP000694565"/>
    </source>
</evidence>
<dbReference type="Ensembl" id="ENSCLMT00005020320.1">
    <property type="protein sequence ID" value="ENSCLMP00005019300.1"/>
    <property type="gene ID" value="ENSCLMG00005009707.1"/>
</dbReference>
<feature type="region of interest" description="Disordered" evidence="14">
    <location>
        <begin position="3513"/>
        <end position="3725"/>
    </location>
</feature>
<feature type="domain" description="PKD" evidence="17">
    <location>
        <begin position="1686"/>
        <end position="1735"/>
    </location>
</feature>
<dbReference type="PROSITE" id="PS50093">
    <property type="entry name" value="PKD"/>
    <property type="match status" value="8"/>
</dbReference>
<keyword evidence="8" id="KW-0677">Repeat</keyword>
<feature type="transmembrane region" description="Helical" evidence="15">
    <location>
        <begin position="2658"/>
        <end position="2678"/>
    </location>
</feature>
<dbReference type="PROSITE" id="PS51212">
    <property type="entry name" value="WSC"/>
    <property type="match status" value="1"/>
</dbReference>
<dbReference type="InterPro" id="IPR014010">
    <property type="entry name" value="REJ_dom"/>
</dbReference>
<feature type="domain" description="WSC" evidence="20">
    <location>
        <begin position="95"/>
        <end position="193"/>
    </location>
</feature>
<keyword evidence="9 15" id="KW-1133">Transmembrane helix</keyword>
<feature type="domain" description="PLAT" evidence="18">
    <location>
        <begin position="2701"/>
        <end position="2816"/>
    </location>
</feature>
<evidence type="ECO:0000259" key="17">
    <source>
        <dbReference type="PROSITE" id="PS50093"/>
    </source>
</evidence>
<evidence type="ECO:0000256" key="6">
    <source>
        <dbReference type="ARBA" id="ARBA00022692"/>
    </source>
</evidence>
<evidence type="ECO:0000256" key="14">
    <source>
        <dbReference type="SAM" id="MobiDB-lite"/>
    </source>
</evidence>
<feature type="domain" description="PKD" evidence="17">
    <location>
        <begin position="1347"/>
        <end position="1406"/>
    </location>
</feature>
<dbReference type="InterPro" id="IPR000483">
    <property type="entry name" value="Cys-rich_flank_reg_C"/>
</dbReference>
<evidence type="ECO:0000259" key="18">
    <source>
        <dbReference type="PROSITE" id="PS50095"/>
    </source>
</evidence>
<dbReference type="InterPro" id="IPR002889">
    <property type="entry name" value="WSC_carb-bd"/>
</dbReference>
<dbReference type="Proteomes" id="UP000694565">
    <property type="component" value="Unplaced"/>
</dbReference>
<dbReference type="FunFam" id="2.60.60.20:FF:000012">
    <property type="entry name" value="polycystin-1 isoform X2"/>
    <property type="match status" value="1"/>
</dbReference>
<feature type="transmembrane region" description="Helical" evidence="15">
    <location>
        <begin position="3357"/>
        <end position="3383"/>
    </location>
</feature>
<accession>A0A8C2XIE2</accession>
<comment type="caution">
    <text evidence="13">Lacks conserved residue(s) required for the propagation of feature annotation.</text>
</comment>
<evidence type="ECO:0000256" key="1">
    <source>
        <dbReference type="ARBA" id="ARBA00004138"/>
    </source>
</evidence>
<dbReference type="GO" id="GO:0005886">
    <property type="term" value="C:plasma membrane"/>
    <property type="evidence" value="ECO:0007669"/>
    <property type="project" value="UniProtKB-SubCell"/>
</dbReference>
<feature type="transmembrane region" description="Helical" evidence="15">
    <location>
        <begin position="3183"/>
        <end position="3207"/>
    </location>
</feature>
<dbReference type="InterPro" id="IPR036392">
    <property type="entry name" value="PLAT/LH2_dom_sf"/>
</dbReference>
<dbReference type="Gene3D" id="2.60.60.20">
    <property type="entry name" value="PLAT/LH2 domain"/>
    <property type="match status" value="1"/>
</dbReference>
<dbReference type="InterPro" id="IPR000203">
    <property type="entry name" value="GPS"/>
</dbReference>
<feature type="region of interest" description="Disordered" evidence="14">
    <location>
        <begin position="3435"/>
        <end position="3478"/>
    </location>
</feature>
<dbReference type="SMART" id="SM00308">
    <property type="entry name" value="LH2"/>
    <property type="match status" value="1"/>
</dbReference>
<dbReference type="InterPro" id="IPR013122">
    <property type="entry name" value="PKD1_2_channel"/>
</dbReference>
<feature type="transmembrane region" description="Helical" evidence="15">
    <location>
        <begin position="2905"/>
        <end position="2927"/>
    </location>
</feature>
<feature type="domain" description="PKD" evidence="17">
    <location>
        <begin position="819"/>
        <end position="864"/>
    </location>
</feature>
<dbReference type="FunFam" id="2.60.40.10:FF:002088">
    <property type="entry name" value="Polycystic kidney disease 1a"/>
    <property type="match status" value="1"/>
</dbReference>
<evidence type="ECO:0000256" key="5">
    <source>
        <dbReference type="ARBA" id="ARBA00022614"/>
    </source>
</evidence>
<evidence type="ECO:0000256" key="8">
    <source>
        <dbReference type="ARBA" id="ARBA00022737"/>
    </source>
</evidence>
<comment type="similarity">
    <text evidence="3">Belongs to the polycystin family.</text>
</comment>
<feature type="domain" description="PKD" evidence="17">
    <location>
        <begin position="636"/>
        <end position="713"/>
    </location>
</feature>
<feature type="transmembrane region" description="Helical" evidence="15">
    <location>
        <begin position="3146"/>
        <end position="3163"/>
    </location>
</feature>
<feature type="domain" description="PKD" evidence="17">
    <location>
        <begin position="978"/>
        <end position="1054"/>
    </location>
</feature>
<dbReference type="InterPro" id="IPR002859">
    <property type="entry name" value="PKD/REJ-like"/>
</dbReference>
<feature type="domain" description="PKD" evidence="17">
    <location>
        <begin position="893"/>
        <end position="951"/>
    </location>
</feature>
<feature type="transmembrane region" description="Helical" evidence="15">
    <location>
        <begin position="3314"/>
        <end position="3337"/>
    </location>
</feature>
<evidence type="ECO:0000256" key="11">
    <source>
        <dbReference type="ARBA" id="ARBA00023136"/>
    </source>
</evidence>
<dbReference type="InterPro" id="IPR046791">
    <property type="entry name" value="Polycystin_dom"/>
</dbReference>
<keyword evidence="7 16" id="KW-0732">Signal</keyword>
<protein>
    <submittedName>
        <fullName evidence="21">Polycystic kidney disease 1a</fullName>
    </submittedName>
</protein>
<dbReference type="InterPro" id="IPR006228">
    <property type="entry name" value="Polycystin_cat"/>
</dbReference>
<evidence type="ECO:0000256" key="16">
    <source>
        <dbReference type="SAM" id="SignalP"/>
    </source>
</evidence>
<reference evidence="21" key="1">
    <citation type="submission" date="2025-08" db="UniProtKB">
        <authorList>
            <consortium name="Ensembl"/>
        </authorList>
    </citation>
    <scope>IDENTIFICATION</scope>
</reference>
<dbReference type="Pfam" id="PF01477">
    <property type="entry name" value="PLAT"/>
    <property type="match status" value="1"/>
</dbReference>
<feature type="compositionally biased region" description="Basic residues" evidence="14">
    <location>
        <begin position="3707"/>
        <end position="3725"/>
    </location>
</feature>
<feature type="transmembrane region" description="Helical" evidence="15">
    <location>
        <begin position="3029"/>
        <end position="3048"/>
    </location>
</feature>
<dbReference type="CDD" id="cd00146">
    <property type="entry name" value="PKD"/>
    <property type="match status" value="9"/>
</dbReference>
<evidence type="ECO:0000256" key="2">
    <source>
        <dbReference type="ARBA" id="ARBA00004651"/>
    </source>
</evidence>
<feature type="transmembrane region" description="Helical" evidence="15">
    <location>
        <begin position="3002"/>
        <end position="3023"/>
    </location>
</feature>
<dbReference type="Gene3D" id="3.80.10.10">
    <property type="entry name" value="Ribonuclease Inhibitor"/>
    <property type="match status" value="1"/>
</dbReference>
<dbReference type="GO" id="GO:0005929">
    <property type="term" value="C:cilium"/>
    <property type="evidence" value="ECO:0007669"/>
    <property type="project" value="UniProtKB-SubCell"/>
</dbReference>
<feature type="compositionally biased region" description="Basic and acidic residues" evidence="14">
    <location>
        <begin position="3679"/>
        <end position="3689"/>
    </location>
</feature>
<feature type="domain" description="REJ" evidence="19">
    <location>
        <begin position="1738"/>
        <end position="2423"/>
    </location>
</feature>
<dbReference type="SUPFAM" id="SSF49299">
    <property type="entry name" value="PKD domain"/>
    <property type="match status" value="10"/>
</dbReference>
<evidence type="ECO:0000259" key="19">
    <source>
        <dbReference type="PROSITE" id="PS51111"/>
    </source>
</evidence>
<dbReference type="Pfam" id="PF00801">
    <property type="entry name" value="PKD"/>
    <property type="match status" value="10"/>
</dbReference>
<dbReference type="Pfam" id="PF02010">
    <property type="entry name" value="REJ"/>
    <property type="match status" value="1"/>
</dbReference>
<dbReference type="PROSITE" id="PS51111">
    <property type="entry name" value="REJ"/>
    <property type="match status" value="1"/>
</dbReference>
<dbReference type="InterPro" id="IPR032675">
    <property type="entry name" value="LRR_dom_sf"/>
</dbReference>
<feature type="compositionally biased region" description="Basic residues" evidence="14">
    <location>
        <begin position="3555"/>
        <end position="3567"/>
    </location>
</feature>
<feature type="transmembrane region" description="Helical" evidence="15">
    <location>
        <begin position="3275"/>
        <end position="3293"/>
    </location>
</feature>
<dbReference type="Pfam" id="PF08016">
    <property type="entry name" value="PKD_channel"/>
    <property type="match status" value="1"/>
</dbReference>
<evidence type="ECO:0000256" key="12">
    <source>
        <dbReference type="ARBA" id="ARBA00023273"/>
    </source>
</evidence>
<evidence type="ECO:0000256" key="3">
    <source>
        <dbReference type="ARBA" id="ARBA00007200"/>
    </source>
</evidence>
<dbReference type="PRINTS" id="PR00500">
    <property type="entry name" value="POLYCYSTIN1"/>
</dbReference>
<evidence type="ECO:0000256" key="4">
    <source>
        <dbReference type="ARBA" id="ARBA00022475"/>
    </source>
</evidence>
<keyword evidence="22" id="KW-1185">Reference proteome</keyword>
<dbReference type="InterPro" id="IPR001024">
    <property type="entry name" value="PLAT/LH2_dom"/>
</dbReference>
<dbReference type="Gene3D" id="2.60.40.10">
    <property type="entry name" value="Immunoglobulins"/>
    <property type="match status" value="7"/>
</dbReference>
<dbReference type="SMART" id="SM00082">
    <property type="entry name" value="LRRCT"/>
    <property type="match status" value="1"/>
</dbReference>
<dbReference type="PANTHER" id="PTHR46730">
    <property type="entry name" value="POLYCYSTIN-1"/>
    <property type="match status" value="1"/>
</dbReference>
<evidence type="ECO:0000256" key="9">
    <source>
        <dbReference type="ARBA" id="ARBA00022989"/>
    </source>
</evidence>
<feature type="domain" description="PKD" evidence="17">
    <location>
        <begin position="725"/>
        <end position="797"/>
    </location>
</feature>
<feature type="chain" id="PRO_5034743986" evidence="16">
    <location>
        <begin position="28"/>
        <end position="3725"/>
    </location>
</feature>
<keyword evidence="12" id="KW-0966">Cell projection</keyword>
<feature type="domain" description="PKD" evidence="17">
    <location>
        <begin position="1074"/>
        <end position="1138"/>
    </location>
</feature>
<dbReference type="GO" id="GO:0005261">
    <property type="term" value="F:monoatomic cation channel activity"/>
    <property type="evidence" value="ECO:0007669"/>
    <property type="project" value="TreeGrafter"/>
</dbReference>
<dbReference type="SMART" id="SM00321">
    <property type="entry name" value="WSC"/>
    <property type="match status" value="1"/>
</dbReference>
<keyword evidence="11 15" id="KW-0472">Membrane</keyword>
<dbReference type="GeneTree" id="ENSGT00940000167012"/>
<feature type="compositionally biased region" description="Basic and acidic residues" evidence="14">
    <location>
        <begin position="3568"/>
        <end position="3577"/>
    </location>
</feature>
<feature type="compositionally biased region" description="Low complexity" evidence="14">
    <location>
        <begin position="3632"/>
        <end position="3642"/>
    </location>
</feature>
<dbReference type="InterPro" id="IPR000601">
    <property type="entry name" value="PKD_dom"/>
</dbReference>
<proteinExistence type="inferred from homology"/>
<evidence type="ECO:0000256" key="10">
    <source>
        <dbReference type="ARBA" id="ARBA00023069"/>
    </source>
</evidence>
<dbReference type="SMART" id="SM00089">
    <property type="entry name" value="PKD"/>
    <property type="match status" value="12"/>
</dbReference>
<dbReference type="GO" id="GO:0006816">
    <property type="term" value="P:calcium ion transport"/>
    <property type="evidence" value="ECO:0007669"/>
    <property type="project" value="TreeGrafter"/>
</dbReference>
<evidence type="ECO:0000313" key="21">
    <source>
        <dbReference type="Ensembl" id="ENSCLMP00005019300.1"/>
    </source>
</evidence>
<dbReference type="InterPro" id="IPR000434">
    <property type="entry name" value="PC1"/>
</dbReference>
<keyword evidence="10" id="KW-0969">Cilium</keyword>
<comment type="subcellular location">
    <subcellularLocation>
        <location evidence="2">Cell membrane</location>
        <topology evidence="2">Multi-pass membrane protein</topology>
    </subcellularLocation>
    <subcellularLocation>
        <location evidence="1">Cell projection</location>
        <location evidence="1">Cilium</location>
    </subcellularLocation>
</comment>
<dbReference type="SUPFAM" id="SSF49723">
    <property type="entry name" value="Lipase/lipooxygenase domain (PLAT/LH2 domain)"/>
    <property type="match status" value="1"/>
</dbReference>
<dbReference type="InterPro" id="IPR022409">
    <property type="entry name" value="PKD/Chitinase_dom"/>
</dbReference>
<feature type="compositionally biased region" description="Basic and acidic residues" evidence="14">
    <location>
        <begin position="3531"/>
        <end position="3554"/>
    </location>
</feature>
<reference evidence="21" key="2">
    <citation type="submission" date="2025-09" db="UniProtKB">
        <authorList>
            <consortium name="Ensembl"/>
        </authorList>
    </citation>
    <scope>IDENTIFICATION</scope>
</reference>
<keyword evidence="4" id="KW-1003">Cell membrane</keyword>
<sequence length="3725" mass="410260">MCTHTLTNIHSAMLTLALPQCPMFCKAAPFGCRRHLAIAGDLSSNPFDCDCKLFRLVSWLQENGVRVRRPDAMLCNHPPELRHQPLLNVSLLTCGLNYAACLEDSSSGGGGRSELVIFSSSTPGNFTREQCNSVCFAASHRYGGLGARQECLCSTNSEPNFISESQCSAACTNPHVMKVCTTQCNYCKERQMSKSSLSVASASCCGGPACAPVAVCVPNDTRSGDLPSCPRLEQWCLFQHRCLPLLSPCRPSACPNCTQGHLLPPGALRPRYTLQDEVVFTLPAGPAAHILVQEHLEDLLVSRGDIIALQHDTGPASLLRCQSSPHSMWGQPVFALNQSEWFWINTGHATDTLADLGANPQPAPELDFKALMEDGEGGWLEEVVSSASCPLRVVPPLDLTILHPPPQNGTFYLQPNDTQLLLRVRSRYLTKASRRGSNQSVTFQHDCPEEFSSSPGVCQPGARSESGVEVTEPSLYAVLDLSLGTEEQRSPVQVELEAHNNVTEASLSVVVRLEEPLTELVVQPHPAHRVLMESVVSYTASVLEGSNPTFKWTVDDKPYFTYYNTVLNVIYQHAATYKLTVTAINHVSTLTEHFNVTVDRLQPMANLTVKGVPDVVPQGSTQTLTTSVLVDVSVAATFRWSFGDGGYKEFEYKPPYAPTLLCPDSPNQVLLSNNVIYIYSQPGIYTALVSVSNRYENISQSINMSVYSILTRVDIQTEPLLLLTGKSADFEAHPLPSPYGIHYDWHFGDGSAPLQGRRVAHTFAQGGVFNCCVSVNNTISSMEACAKMFVYEEIEDLTAESSSPTELHSLTTVRAHLASGNNITWTFSMGDGTIYTQSEPDVSHSYIKDGNYTVNVTAANAVSSGWTILPVQVFVFQVVKMEPSGCLQEQTPVNFQAWVSGNASAHIYEWSFGDGSPNETHHGNPRVSHTYWTSGNYHLSLLLSSGANKASKANFFNWVCVQPALTNISLKLQKSHYAVGEEIRFQARAEPEFSYSYQWDFGKAKDLVLVSGSGNILTTYKNPGHYSVTVIVFNNISTSNTSVVIEVLMPIGPIVIQHNGTKYNNLTLKAPYAFTTSSMASNVTYVWSFGDGHVLTGQNILHNFNISGNYNITLAASNTVSRNHTTLPVAVLASIRGLTVNASLVNVPLNASVHFEAQMEEGDGVRFSWILCDRCTPIPGTHTMFYTFRSVGTFNIIVTAENDVGAKQASIFLYVQRELEGLQILAEEESRGAGGTGSDACCFATNRVLHLHAGLKEGTNMTFTWSLIKELDPLSSSFNISGKTVEVNFSRPGPCDIFLRAVNLLGRLSVNRTIHLLEPAAGVDLQISDNPVAVNAPTNLTVLSVEGSDLQYRWSVNGDPLKGNQHWKTHAFISPGLKLVSVEVFNEVSSKVQSKTVSVQEVISGVRFTATNVIERRYVATGVNVSLQGEVLTGTNVTWTWQLKGRTEMGRNTSLVFQEAKTAIVTVNATNDVSGQVVSREFFVQDKIQGLELRASKTIAAVGEKVNLTISMAAGSDVCLILSISGDATVILQPNQTYSHTFSRVDTYMVNLTAHNQVKRHLQVEVMEPVRGLFIQGSCAAIPVGVKRLFVANILTGKPVHFLWTFDLHHLHKTSKRLLNEEPGILTIYLKALNALHAQNVTKHILVQNQLIAAVLHAAPVDTFINKTVTLMANVTPRSNGLECLWDFSDGSTPVHTNTTTVGYEYRYPGHYLVQVNCSNLVSWVLAQVEIHISVLECEEPEVQVVQAPRLTIWRYQPTLVEASVDLKGCLRYGAQYLWQILATPSCDNDKGPCVPSGVATQPYQSLLVPVIRLPVEVDVRRLQLSLPKMALAAGNYTLVFSMSYEGVPLWKAACLQLSVMATRLMPIIEGGTYRVWSRTQDLKLSAVQSYDPNMDPDSQSLLHYHWECQSTSKVRHCSSLNFGLGTSDPVLGISGSELEAGVEYTFRLTISKDGIAPESTTQTVLVQSGHIPTVSLECVSCKAQSIYEVSQNSYVYLRGTCTNCQGFHRGRWSAMTLQNQTLVLDSSSTTTGSDGMNLVLRQGVLRHGDSYNFTLHVTDGSLDGDGAASITLHHNMPPAGGECHLRGGGEAGMDDLGVSETPLLYVLLVTRCRDDYCEDFCVYKGSSPEHSAFLPPGFSSARHRVAVSITVEDHQGAAITALNKSIEVVLPDAPPDYQSLPHWLSELTDSKLKKLLEQGDSQRVRELSLALITVLNETRESAHVSPHERGYRVRIRSNITRALTALDLITVNDIQQTSAALAQCTAVSREFICEECQNSTLNKLESMLEILQTDTKQGTVTPTEIADNILNIMGDLIHQVDPSPSSLEPHPLRVAAKAYSLSSVLMRILMHARVLNEEPLVLRGAEIVATGKLADPQSLLCYHDNNSPECQRFSIPRAFNDSLGRAAAGNSIMQLLFQVESNPFPFNYVANYTVSTEVASMEFRTENGTQIPISGLDDSLAITVAINNGSIGVEADAEGSGTRGIPTFHSSSSVFFLIPSPDARQKNKREEDVEEPYITAYLHSHERPNEFNCTDKKRITLGMTRGQDLDHRKYTFFLSPETYDTTLDYFINVSTSCSPDSHPAGVRLEVGVFASLCQYFSESEKQWRTDGMVPLAETNASRAVCRTRHLTAFAAGLFVPSNAISFKVPERSGAPSLVVLLVCVLGLLSYVVAAALLHKLDQLDLRRAGVVPLCGQDGLFKYEVQVKTGWSRGAGTTAHVGISLNGRESRSGHRHLDSRGAFTRNALDIFHIATDTSLGSVWKTRIWHDNKGLSPAWLLQYVLVKDLQTGSSSYFLVEEWLSVDNERTDGQVEIEVEASEEAVLLQLPRRLRCELQRALCESHLWLSLWERPPRSPFTRLQRATCCAVLLQLFVMANTLWYSIVVDKRYSPRAVSRLSSLNGETVAAGVVTCLIVYPLYLFVFTLFRMSRSKCVSVEQVPPQVDQESVEIDDFLDDSMAGSSFLFFNGEVESHGERMGWKAQSFVTDVCRPRRFPPWCGRAALWGSWAGIAVANGVSIWAGHGFSQSIAMMWLISCFGSFLCSCLLLEPVKVLCEAVYYAVCVLRLRPEDQDVLVEFPRLERVVQRVHRVSPPQGFALSQARHQARKVRMLHTMLKVSQKERDVQVCSHFVCVSFYRTRAVFVEFSLYNINTNLLAVFSFLIEFPVSERAQSSLDLLVVTLWPITGLDLQLLLMIVLLGLVLYFLLRGILGLLREGHVYLLSTWRLLGICKLVLAVSVCGLHLSRCTMATQQWALYLKHPRDAFTDFYPLARQSQMYTAMSALLLFILVLKASHQLRFLREWAVFGRALRCSVWELLAVALALLLLVAACRSLLGADGRGLLSWRPSWTVTGPSSTVFALVFHTSFAVLRLVLLWFVTSVLLRNYRRARAELYRPAVDLQDYEMVELFLRRLKMWMGLSRAKEFRHKVRFEGMELPPSRSSSTSDCKSLCLPPLDGSDSSPTPDGVDAGSEASTETEASLRRLLPTLEALLQQLDRVTMATEDLYHIECRMEQTQRKRRRRERGGGGKGGRSEAGQRGKGEDKGSVGWRERKSGKEKHKGSKKGKKMDKSEGRKDCGNTVANHKKTPVAAPVPFLKPRPASATTHTPAPQSLAKPSVSAPPPPSVTDKSASDASSLPVSSANTAPSHVLLSKTPSAPNCTPAPTPSLPSTPAPTPSGRDWDPLTEREILPSSSLFNHPAHTTTNPTRKRKCKPPPLKNKVHPKS</sequence>
<evidence type="ECO:0000259" key="20">
    <source>
        <dbReference type="PROSITE" id="PS51212"/>
    </source>
</evidence>
<dbReference type="InterPro" id="IPR035986">
    <property type="entry name" value="PKD_dom_sf"/>
</dbReference>
<dbReference type="Pfam" id="PF20519">
    <property type="entry name" value="Polycystin_dom"/>
    <property type="match status" value="1"/>
</dbReference>
<name>A0A8C2XIE2_CYCLU</name>
<evidence type="ECO:0000256" key="7">
    <source>
        <dbReference type="ARBA" id="ARBA00022729"/>
    </source>
</evidence>
<feature type="signal peptide" evidence="16">
    <location>
        <begin position="1"/>
        <end position="27"/>
    </location>
</feature>
<evidence type="ECO:0000256" key="15">
    <source>
        <dbReference type="SAM" id="Phobius"/>
    </source>
</evidence>
<keyword evidence="5" id="KW-0433">Leucine-rich repeat</keyword>
<feature type="transmembrane region" description="Helical" evidence="15">
    <location>
        <begin position="2864"/>
        <end position="2885"/>
    </location>
</feature>
<evidence type="ECO:0000256" key="13">
    <source>
        <dbReference type="PROSITE-ProRule" id="PRU00152"/>
    </source>
</evidence>
<organism evidence="21 22">
    <name type="scientific">Cyclopterus lumpus</name>
    <name type="common">Lumpsucker</name>
    <dbReference type="NCBI Taxonomy" id="8103"/>
    <lineage>
        <taxon>Eukaryota</taxon>
        <taxon>Metazoa</taxon>
        <taxon>Chordata</taxon>
        <taxon>Craniata</taxon>
        <taxon>Vertebrata</taxon>
        <taxon>Euteleostomi</taxon>
        <taxon>Actinopterygii</taxon>
        <taxon>Neopterygii</taxon>
        <taxon>Teleostei</taxon>
        <taxon>Neoteleostei</taxon>
        <taxon>Acanthomorphata</taxon>
        <taxon>Eupercaria</taxon>
        <taxon>Perciformes</taxon>
        <taxon>Cottioidei</taxon>
        <taxon>Cottales</taxon>
        <taxon>Cyclopteridae</taxon>
        <taxon>Cyclopterus</taxon>
    </lineage>
</organism>
<feature type="compositionally biased region" description="Polar residues" evidence="14">
    <location>
        <begin position="3691"/>
        <end position="3706"/>
    </location>
</feature>
<dbReference type="PROSITE" id="PS50095">
    <property type="entry name" value="PLAT"/>
    <property type="match status" value="1"/>
</dbReference>